<dbReference type="RefSeq" id="XP_026683233.1">
    <property type="nucleotide sequence ID" value="XM_026827432.1"/>
</dbReference>
<reference evidence="2" key="1">
    <citation type="submission" date="2025-08" db="UniProtKB">
        <authorList>
            <consortium name="RefSeq"/>
        </authorList>
    </citation>
    <scope>IDENTIFICATION</scope>
</reference>
<dbReference type="STRING" id="121845.A0A3Q0J8E4"/>
<dbReference type="GO" id="GO:0016567">
    <property type="term" value="P:protein ubiquitination"/>
    <property type="evidence" value="ECO:0007669"/>
    <property type="project" value="TreeGrafter"/>
</dbReference>
<evidence type="ECO:0000313" key="2">
    <source>
        <dbReference type="RefSeq" id="XP_026683233.1"/>
    </source>
</evidence>
<dbReference type="GO" id="GO:0032436">
    <property type="term" value="P:positive regulation of proteasomal ubiquitin-dependent protein catabolic process"/>
    <property type="evidence" value="ECO:0007669"/>
    <property type="project" value="TreeGrafter"/>
</dbReference>
<organism evidence="1 2">
    <name type="scientific">Diaphorina citri</name>
    <name type="common">Asian citrus psyllid</name>
    <dbReference type="NCBI Taxonomy" id="121845"/>
    <lineage>
        <taxon>Eukaryota</taxon>
        <taxon>Metazoa</taxon>
        <taxon>Ecdysozoa</taxon>
        <taxon>Arthropoda</taxon>
        <taxon>Hexapoda</taxon>
        <taxon>Insecta</taxon>
        <taxon>Pterygota</taxon>
        <taxon>Neoptera</taxon>
        <taxon>Paraneoptera</taxon>
        <taxon>Hemiptera</taxon>
        <taxon>Sternorrhyncha</taxon>
        <taxon>Psylloidea</taxon>
        <taxon>Psyllidae</taxon>
        <taxon>Diaphorininae</taxon>
        <taxon>Diaphorina</taxon>
    </lineage>
</organism>
<gene>
    <name evidence="2" type="primary">LOC103514464</name>
</gene>
<accession>A0A3Q0J8E4</accession>
<dbReference type="InterPro" id="IPR019138">
    <property type="entry name" value="De-etiolated_protein_1_Det1"/>
</dbReference>
<dbReference type="PaxDb" id="121845-A0A3Q0J8E4"/>
<dbReference type="PANTHER" id="PTHR13374">
    <property type="entry name" value="DET1 HOMOLOG DE-ETIOLATED-1 HOMOLOG"/>
    <property type="match status" value="1"/>
</dbReference>
<dbReference type="CTD" id="28"/>
<protein>
    <submittedName>
        <fullName evidence="2">DET1 homolog</fullName>
    </submittedName>
</protein>
<dbReference type="Proteomes" id="UP000079169">
    <property type="component" value="Unplaced"/>
</dbReference>
<keyword evidence="1" id="KW-1185">Reference proteome</keyword>
<name>A0A3Q0J8E4_DIACI</name>
<dbReference type="Pfam" id="PF09737">
    <property type="entry name" value="Det1"/>
    <property type="match status" value="1"/>
</dbReference>
<proteinExistence type="predicted"/>
<dbReference type="GeneID" id="103514464"/>
<dbReference type="GO" id="GO:1990756">
    <property type="term" value="F:ubiquitin-like ligase-substrate adaptor activity"/>
    <property type="evidence" value="ECO:0007669"/>
    <property type="project" value="TreeGrafter"/>
</dbReference>
<sequence>MNILWEDTADIPHCEGISIRKISSQNIIHKLRSRELGILQKTKSFYQNVFPNVTVVNIPKPSCYLRKFTPNGKFFIAFSADQTSVEIYEYRGVNQCETLLKHISKEYIGESNPLEEGVRNQIFNTLFHLKHVVNVVQGNELLNRECSLVTDNGKYIIVGSAAMIPDDLRPHFYEIYTNNESVTPSARSQLEDYSIHLIDIYHGKLTDTKQFKVDKIMLSHNQGLYLFKDTLAILSLQHQNIHIFQIVDGMFVEVRSVGRFCYEDDNYILSNIYTLNPSYRPFKDPFINSLKHRVLVAMYKQASASPNRRYELRKFYKFFDEYRDVRLWKMQLLDENHLLLKYASEDVVTFKTTESVYSQHYFFVFYNMVTSQVLAVYENTSEALVQLFEHFTDCFRNARYPNVPEFVCSPSNNIYAKANLQRFKSTIISAKFGGHREATKRLLTQLPISAQSYCCSPYLDYSLFSYDDKWISALERPKPCGEHGIRFFSRESGLLKFQIHPGVKPSTAPPSQRRLVAFTFHPTDPFVISVQRTNADYVVNFHLRHDPALPEFDTALGKPAVGS</sequence>
<dbReference type="PANTHER" id="PTHR13374:SF3">
    <property type="entry name" value="DET1 HOMOLOG"/>
    <property type="match status" value="1"/>
</dbReference>
<dbReference type="GO" id="GO:0031461">
    <property type="term" value="C:cullin-RING ubiquitin ligase complex"/>
    <property type="evidence" value="ECO:0007669"/>
    <property type="project" value="TreeGrafter"/>
</dbReference>
<dbReference type="GO" id="GO:0005634">
    <property type="term" value="C:nucleus"/>
    <property type="evidence" value="ECO:0007669"/>
    <property type="project" value="TreeGrafter"/>
</dbReference>
<evidence type="ECO:0000313" key="1">
    <source>
        <dbReference type="Proteomes" id="UP000079169"/>
    </source>
</evidence>
<dbReference type="AlphaFoldDB" id="A0A3Q0J8E4"/>
<dbReference type="KEGG" id="dci:103514464"/>
<dbReference type="GO" id="GO:0031625">
    <property type="term" value="F:ubiquitin protein ligase binding"/>
    <property type="evidence" value="ECO:0007669"/>
    <property type="project" value="TreeGrafter"/>
</dbReference>